<evidence type="ECO:0000256" key="5">
    <source>
        <dbReference type="PROSITE-ProRule" id="PRU00205"/>
    </source>
</evidence>
<keyword evidence="2 5" id="KW-0812">Transmembrane</keyword>
<protein>
    <recommendedName>
        <fullName evidence="7">TLC domain-containing protein</fullName>
    </recommendedName>
</protein>
<dbReference type="Pfam" id="PF03798">
    <property type="entry name" value="TRAM_LAG1_CLN8"/>
    <property type="match status" value="1"/>
</dbReference>
<dbReference type="PANTHER" id="PTHR12560">
    <property type="entry name" value="LONGEVITY ASSURANCE FACTOR 1 LAG1"/>
    <property type="match status" value="1"/>
</dbReference>
<dbReference type="EMBL" id="OZ019904">
    <property type="protein sequence ID" value="CAK9200185.1"/>
    <property type="molecule type" value="Genomic_DNA"/>
</dbReference>
<gene>
    <name evidence="8" type="ORF">CSSPTR1EN2_LOCUS5310</name>
</gene>
<name>A0ABP0TM91_9BRYO</name>
<feature type="transmembrane region" description="Helical" evidence="6">
    <location>
        <begin position="56"/>
        <end position="73"/>
    </location>
</feature>
<dbReference type="PANTHER" id="PTHR12560:SF49">
    <property type="entry name" value="CERAMIDE SYNTHASE 1 LOH3"/>
    <property type="match status" value="1"/>
</dbReference>
<reference evidence="8" key="1">
    <citation type="submission" date="2024-02" db="EMBL/GenBank/DDBJ databases">
        <authorList>
            <consortium name="ELIXIR-Norway"/>
            <consortium name="Elixir Norway"/>
        </authorList>
    </citation>
    <scope>NUCLEOTIDE SEQUENCE</scope>
</reference>
<feature type="domain" description="TLC" evidence="7">
    <location>
        <begin position="110"/>
        <end position="323"/>
    </location>
</feature>
<dbReference type="PROSITE" id="PS50922">
    <property type="entry name" value="TLC"/>
    <property type="match status" value="1"/>
</dbReference>
<evidence type="ECO:0000256" key="3">
    <source>
        <dbReference type="ARBA" id="ARBA00022989"/>
    </source>
</evidence>
<dbReference type="InterPro" id="IPR006634">
    <property type="entry name" value="TLC-dom"/>
</dbReference>
<sequence>MSSRHEDIISSNTKTCFFPHDAESQRVGSGGIDLVVKWLQWQPDWEKESYPEINDLVLMPIFAIIFPLVRYLLDSFMFERLGKRFISGFACSSKKGLSEVEKDGNYKRLAKFKESAWKFVYYLTAETLALTITYNEPWFKDTKQFWIGPDQQCWPDQKAKLKLKLLYTFAGGFYTYSIFALLFWETRRKDFGVSMAHHVATLALILISYMCRFSRAGSMVLALHDASDVFLEIGKLTKYCGSEIVPSISFLIFALSWLILRLIYFPFFIIWSTSYEVLLLLDREKTPEGPWLYYILNTLLISLLVLHMYWWILIYRMIVRQVEARGKMSQDVRSDSEDEDKVE</sequence>
<evidence type="ECO:0000256" key="2">
    <source>
        <dbReference type="ARBA" id="ARBA00022692"/>
    </source>
</evidence>
<evidence type="ECO:0000259" key="7">
    <source>
        <dbReference type="PROSITE" id="PS50922"/>
    </source>
</evidence>
<keyword evidence="4 5" id="KW-0472">Membrane</keyword>
<comment type="subcellular location">
    <subcellularLocation>
        <location evidence="1">Endoplasmic reticulum membrane</location>
        <topology evidence="1">Multi-pass membrane protein</topology>
    </subcellularLocation>
</comment>
<feature type="transmembrane region" description="Helical" evidence="6">
    <location>
        <begin position="191"/>
        <end position="211"/>
    </location>
</feature>
<dbReference type="SMART" id="SM00724">
    <property type="entry name" value="TLC"/>
    <property type="match status" value="1"/>
</dbReference>
<keyword evidence="3 6" id="KW-1133">Transmembrane helix</keyword>
<keyword evidence="9" id="KW-1185">Reference proteome</keyword>
<evidence type="ECO:0000313" key="9">
    <source>
        <dbReference type="Proteomes" id="UP001497512"/>
    </source>
</evidence>
<feature type="transmembrane region" description="Helical" evidence="6">
    <location>
        <begin position="248"/>
        <end position="271"/>
    </location>
</feature>
<evidence type="ECO:0000313" key="8">
    <source>
        <dbReference type="EMBL" id="CAK9200185.1"/>
    </source>
</evidence>
<feature type="transmembrane region" description="Helical" evidence="6">
    <location>
        <begin position="165"/>
        <end position="185"/>
    </location>
</feature>
<organism evidence="8 9">
    <name type="scientific">Sphagnum troendelagicum</name>
    <dbReference type="NCBI Taxonomy" id="128251"/>
    <lineage>
        <taxon>Eukaryota</taxon>
        <taxon>Viridiplantae</taxon>
        <taxon>Streptophyta</taxon>
        <taxon>Embryophyta</taxon>
        <taxon>Bryophyta</taxon>
        <taxon>Sphagnophytina</taxon>
        <taxon>Sphagnopsida</taxon>
        <taxon>Sphagnales</taxon>
        <taxon>Sphagnaceae</taxon>
        <taxon>Sphagnum</taxon>
    </lineage>
</organism>
<evidence type="ECO:0000256" key="1">
    <source>
        <dbReference type="ARBA" id="ARBA00004477"/>
    </source>
</evidence>
<dbReference type="InterPro" id="IPR016439">
    <property type="entry name" value="Lag1/Lac1-like"/>
</dbReference>
<accession>A0ABP0TM91</accession>
<proteinExistence type="predicted"/>
<feature type="transmembrane region" description="Helical" evidence="6">
    <location>
        <begin position="291"/>
        <end position="315"/>
    </location>
</feature>
<evidence type="ECO:0000256" key="6">
    <source>
        <dbReference type="SAM" id="Phobius"/>
    </source>
</evidence>
<dbReference type="Proteomes" id="UP001497512">
    <property type="component" value="Chromosome 12"/>
</dbReference>
<evidence type="ECO:0000256" key="4">
    <source>
        <dbReference type="ARBA" id="ARBA00023136"/>
    </source>
</evidence>